<dbReference type="Proteomes" id="UP001209803">
    <property type="component" value="Plasmid unnamed2"/>
</dbReference>
<accession>A0ABY8FAY5</accession>
<organism evidence="2 3">
    <name type="scientific">Roseibium porphyridii</name>
    <dbReference type="NCBI Taxonomy" id="2866279"/>
    <lineage>
        <taxon>Bacteria</taxon>
        <taxon>Pseudomonadati</taxon>
        <taxon>Pseudomonadota</taxon>
        <taxon>Alphaproteobacteria</taxon>
        <taxon>Hyphomicrobiales</taxon>
        <taxon>Stappiaceae</taxon>
        <taxon>Roseibium</taxon>
    </lineage>
</organism>
<dbReference type="InterPro" id="IPR035093">
    <property type="entry name" value="RelE/ParE_toxin_dom_sf"/>
</dbReference>
<name>A0ABY8FAY5_9HYPH</name>
<dbReference type="Pfam" id="PF05016">
    <property type="entry name" value="ParE_toxin"/>
    <property type="match status" value="1"/>
</dbReference>
<dbReference type="Gene3D" id="3.30.2310.20">
    <property type="entry name" value="RelE-like"/>
    <property type="match status" value="1"/>
</dbReference>
<evidence type="ECO:0000313" key="3">
    <source>
        <dbReference type="Proteomes" id="UP001209803"/>
    </source>
</evidence>
<evidence type="ECO:0000313" key="2">
    <source>
        <dbReference type="EMBL" id="WFE92650.1"/>
    </source>
</evidence>
<evidence type="ECO:0000256" key="1">
    <source>
        <dbReference type="ARBA" id="ARBA00022649"/>
    </source>
</evidence>
<dbReference type="RefSeq" id="WP_265684724.1">
    <property type="nucleotide sequence ID" value="NZ_CP120865.1"/>
</dbReference>
<proteinExistence type="predicted"/>
<reference evidence="2 3" key="1">
    <citation type="submission" date="2023-03" db="EMBL/GenBank/DDBJ databases">
        <title>Roseibium porphyridii sp. nov. and Roseibium rhodosorbium sp. nov. isolated from marine algae, Porphyridium cruentum and Rhodosorus marinus, respectively.</title>
        <authorList>
            <person name="Lee M.W."/>
            <person name="Choi B.J."/>
            <person name="Lee J.K."/>
            <person name="Choi D.G."/>
            <person name="Baek J.H."/>
            <person name="Bayburt H."/>
            <person name="Kim J.M."/>
            <person name="Han D.M."/>
            <person name="Kim K.H."/>
            <person name="Jeon C.O."/>
        </authorList>
    </citation>
    <scope>NUCLEOTIDE SEQUENCE [LARGE SCALE GENOMIC DNA]</scope>
    <source>
        <strain evidence="2 3">KMA01</strain>
        <plasmid evidence="2 3">unnamed2</plasmid>
    </source>
</reference>
<gene>
    <name evidence="2" type="ORF">K1718_27375</name>
</gene>
<protein>
    <submittedName>
        <fullName evidence="2">Type II toxin-antitoxin system RelE/ParE family toxin</fullName>
    </submittedName>
</protein>
<dbReference type="InterPro" id="IPR007712">
    <property type="entry name" value="RelE/ParE_toxin"/>
</dbReference>
<keyword evidence="3" id="KW-1185">Reference proteome</keyword>
<geneLocation type="plasmid" evidence="2 3">
    <name>unnamed2</name>
</geneLocation>
<sequence>MTGYKLSLAAQADLISIALYGDERHGVEQSDHYRDQLSAHFEILAKQPMLYPAVDHIRQGYRRSLCGVHSVYYRITDRGVEIMRIIGRQDFTNEV</sequence>
<dbReference type="EMBL" id="CP120865">
    <property type="protein sequence ID" value="WFE92650.1"/>
    <property type="molecule type" value="Genomic_DNA"/>
</dbReference>
<keyword evidence="2" id="KW-0614">Plasmid</keyword>
<keyword evidence="1" id="KW-1277">Toxin-antitoxin system</keyword>